<dbReference type="RefSeq" id="WP_386095911.1">
    <property type="nucleotide sequence ID" value="NZ_JBHSAT010000001.1"/>
</dbReference>
<keyword evidence="9" id="KW-1185">Reference proteome</keyword>
<comment type="function">
    <text evidence="6">May have a photoreceptor function.</text>
</comment>
<name>A0ABV8AGA2_9FLAO</name>
<dbReference type="SUPFAM" id="SSF48173">
    <property type="entry name" value="Cryptochrome/photolyase FAD-binding domain"/>
    <property type="match status" value="1"/>
</dbReference>
<evidence type="ECO:0000313" key="8">
    <source>
        <dbReference type="EMBL" id="MFC3875691.1"/>
    </source>
</evidence>
<dbReference type="InterPro" id="IPR005101">
    <property type="entry name" value="Cryptochr/Photolyase_FAD-bd"/>
</dbReference>
<dbReference type="PROSITE" id="PS51645">
    <property type="entry name" value="PHR_CRY_ALPHA_BETA"/>
    <property type="match status" value="1"/>
</dbReference>
<comment type="similarity">
    <text evidence="1 6">Belongs to the DNA photolyase class-1 family.</text>
</comment>
<evidence type="ECO:0000256" key="5">
    <source>
        <dbReference type="ARBA" id="ARBA00022991"/>
    </source>
</evidence>
<evidence type="ECO:0000256" key="4">
    <source>
        <dbReference type="ARBA" id="ARBA00022827"/>
    </source>
</evidence>
<evidence type="ECO:0000256" key="6">
    <source>
        <dbReference type="RuleBase" id="RU367151"/>
    </source>
</evidence>
<proteinExistence type="inferred from homology"/>
<evidence type="ECO:0000313" key="9">
    <source>
        <dbReference type="Proteomes" id="UP001595812"/>
    </source>
</evidence>
<dbReference type="InterPro" id="IPR014729">
    <property type="entry name" value="Rossmann-like_a/b/a_fold"/>
</dbReference>
<gene>
    <name evidence="8" type="ORF">ACFOSX_00470</name>
</gene>
<dbReference type="NCBIfam" id="TIGR02765">
    <property type="entry name" value="crypto_DASH"/>
    <property type="match status" value="1"/>
</dbReference>
<dbReference type="InterPro" id="IPR036134">
    <property type="entry name" value="Crypto/Photolyase_FAD-like_sf"/>
</dbReference>
<dbReference type="PANTHER" id="PTHR11455">
    <property type="entry name" value="CRYPTOCHROME"/>
    <property type="match status" value="1"/>
</dbReference>
<reference evidence="9" key="1">
    <citation type="journal article" date="2019" name="Int. J. Syst. Evol. Microbiol.">
        <title>The Global Catalogue of Microorganisms (GCM) 10K type strain sequencing project: providing services to taxonomists for standard genome sequencing and annotation.</title>
        <authorList>
            <consortium name="The Broad Institute Genomics Platform"/>
            <consortium name="The Broad Institute Genome Sequencing Center for Infectious Disease"/>
            <person name="Wu L."/>
            <person name="Ma J."/>
        </authorList>
    </citation>
    <scope>NUCLEOTIDE SEQUENCE [LARGE SCALE GENOMIC DNA]</scope>
    <source>
        <strain evidence="9">CECT 8979</strain>
    </source>
</reference>
<dbReference type="Pfam" id="PF03441">
    <property type="entry name" value="FAD_binding_7"/>
    <property type="match status" value="1"/>
</dbReference>
<keyword evidence="4 6" id="KW-0274">FAD</keyword>
<dbReference type="InterPro" id="IPR014133">
    <property type="entry name" value="Cry_DASH"/>
</dbReference>
<dbReference type="PANTHER" id="PTHR11455:SF22">
    <property type="entry name" value="CRYPTOCHROME DASH"/>
    <property type="match status" value="1"/>
</dbReference>
<evidence type="ECO:0000256" key="1">
    <source>
        <dbReference type="ARBA" id="ARBA00005862"/>
    </source>
</evidence>
<evidence type="ECO:0000259" key="7">
    <source>
        <dbReference type="PROSITE" id="PS51645"/>
    </source>
</evidence>
<dbReference type="Gene3D" id="3.40.50.620">
    <property type="entry name" value="HUPs"/>
    <property type="match status" value="1"/>
</dbReference>
<feature type="domain" description="Photolyase/cryptochrome alpha/beta" evidence="7">
    <location>
        <begin position="7"/>
        <end position="140"/>
    </location>
</feature>
<evidence type="ECO:0000256" key="2">
    <source>
        <dbReference type="ARBA" id="ARBA00017881"/>
    </source>
</evidence>
<organism evidence="8 9">
    <name type="scientific">Winogradskyella maritima</name>
    <dbReference type="NCBI Taxonomy" id="1517766"/>
    <lineage>
        <taxon>Bacteria</taxon>
        <taxon>Pseudomonadati</taxon>
        <taxon>Bacteroidota</taxon>
        <taxon>Flavobacteriia</taxon>
        <taxon>Flavobacteriales</taxon>
        <taxon>Flavobacteriaceae</taxon>
        <taxon>Winogradskyella</taxon>
    </lineage>
</organism>
<dbReference type="Gene3D" id="1.25.40.80">
    <property type="match status" value="1"/>
</dbReference>
<dbReference type="EMBL" id="JBHSAT010000001">
    <property type="protein sequence ID" value="MFC3875691.1"/>
    <property type="molecule type" value="Genomic_DNA"/>
</dbReference>
<dbReference type="Gene3D" id="1.10.579.10">
    <property type="entry name" value="DNA Cyclobutane Dipyrimidine Photolyase, subunit A, domain 3"/>
    <property type="match status" value="1"/>
</dbReference>
<dbReference type="InterPro" id="IPR036155">
    <property type="entry name" value="Crypto/Photolyase_N_sf"/>
</dbReference>
<sequence>MQKTTKNNGLVWFRNDLRTLDNTSLHKACAHNGRVIGVYCLDPFYFEESPFGFQKTGKFRAKFLLESLSDLKSELEALNIPLFVLHEASEKAIQRLVEKFDINTIYFQNEWTSEEKSIETKVRMAVDDDVKFESFYDQFLFHPDDAVSEDFSNIPKVFTNFRKSVEKKVKVRPTLPKPSKQKTLKPHETPAIPTLEDLGFEDFQTHPSSAFPFQGGNTSANARLDNYFFKTKKLGVYKKTRNGLVGTNYSSKFSPWLANGGISARTIFENVKAFEQEHFKNQSTYWLIFELIWRDFFKYISLKHGNSIFQLSGILDKDYHWETDERLIQQWIDGETNSDFVNANMLEIKHTGWMSNRGRQNVASYFAKTLNLDWRIGASYFESLLLDYDVHSNYGNWLYVAGVGNDPRDRVFNVDLQAERYDGQGKFRNLWLQPKLF</sequence>
<comment type="cofactor">
    <cofactor evidence="6">
        <name>FAD</name>
        <dbReference type="ChEBI" id="CHEBI:57692"/>
    </cofactor>
    <text evidence="6">Binds 1 FAD per subunit.</text>
</comment>
<comment type="caution">
    <text evidence="8">The sequence shown here is derived from an EMBL/GenBank/DDBJ whole genome shotgun (WGS) entry which is preliminary data.</text>
</comment>
<dbReference type="SUPFAM" id="SSF52425">
    <property type="entry name" value="Cryptochrome/photolyase, N-terminal domain"/>
    <property type="match status" value="1"/>
</dbReference>
<dbReference type="InterPro" id="IPR002081">
    <property type="entry name" value="Cryptochrome/DNA_photolyase_1"/>
</dbReference>
<accession>A0ABV8AGA2</accession>
<keyword evidence="3 6" id="KW-0285">Flavoprotein</keyword>
<protein>
    <recommendedName>
        <fullName evidence="2 6">Cryptochrome DASH</fullName>
    </recommendedName>
</protein>
<dbReference type="Proteomes" id="UP001595812">
    <property type="component" value="Unassembled WGS sequence"/>
</dbReference>
<dbReference type="InterPro" id="IPR006050">
    <property type="entry name" value="DNA_photolyase_N"/>
</dbReference>
<keyword evidence="5 6" id="KW-0157">Chromophore</keyword>
<dbReference type="Pfam" id="PF00875">
    <property type="entry name" value="DNA_photolyase"/>
    <property type="match status" value="1"/>
</dbReference>
<comment type="cofactor">
    <cofactor evidence="6">
        <name>(6R)-5,10-methylene-5,6,7,8-tetrahydrofolate</name>
        <dbReference type="ChEBI" id="CHEBI:15636"/>
    </cofactor>
    <text evidence="6">Binds 1 5,10-methenyltetrahydrofolate (MTHF) per subunit.</text>
</comment>
<evidence type="ECO:0000256" key="3">
    <source>
        <dbReference type="ARBA" id="ARBA00022630"/>
    </source>
</evidence>
<dbReference type="PRINTS" id="PR00147">
    <property type="entry name" value="DNAPHOTLYASE"/>
</dbReference>